<dbReference type="Pfam" id="PF00724">
    <property type="entry name" value="Oxidored_FMN"/>
    <property type="match status" value="1"/>
</dbReference>
<keyword evidence="2 4" id="KW-0560">Oxidoreductase</keyword>
<dbReference type="EC" id="1.-.-.-" evidence="4"/>
<dbReference type="GO" id="GO:0016491">
    <property type="term" value="F:oxidoreductase activity"/>
    <property type="evidence" value="ECO:0007669"/>
    <property type="project" value="UniProtKB-KW"/>
</dbReference>
<accession>A0A1X7BNK7</accession>
<dbReference type="AlphaFoldDB" id="A0A1X7BNK7"/>
<dbReference type="InterPro" id="IPR001155">
    <property type="entry name" value="OxRdtase_FMN_N"/>
</dbReference>
<dbReference type="PANTHER" id="PTHR43656">
    <property type="entry name" value="BINDING OXIDOREDUCTASE, PUTATIVE (AFU_ORTHOLOGUE AFUA_2G08260)-RELATED"/>
    <property type="match status" value="1"/>
</dbReference>
<evidence type="ECO:0000256" key="1">
    <source>
        <dbReference type="ARBA" id="ARBA00022630"/>
    </source>
</evidence>
<evidence type="ECO:0000259" key="3">
    <source>
        <dbReference type="Pfam" id="PF00724"/>
    </source>
</evidence>
<dbReference type="SUPFAM" id="SSF51395">
    <property type="entry name" value="FMN-linked oxidoreductases"/>
    <property type="match status" value="1"/>
</dbReference>
<dbReference type="PANTHER" id="PTHR43656:SF2">
    <property type="entry name" value="BINDING OXIDOREDUCTASE, PUTATIVE (AFU_ORTHOLOGUE AFUA_2G08260)-RELATED"/>
    <property type="match status" value="1"/>
</dbReference>
<organism evidence="4 5">
    <name type="scientific">Roseovarius aestuarii</name>
    <dbReference type="NCBI Taxonomy" id="475083"/>
    <lineage>
        <taxon>Bacteria</taxon>
        <taxon>Pseudomonadati</taxon>
        <taxon>Pseudomonadota</taxon>
        <taxon>Alphaproteobacteria</taxon>
        <taxon>Rhodobacterales</taxon>
        <taxon>Roseobacteraceae</taxon>
        <taxon>Roseovarius</taxon>
    </lineage>
</organism>
<feature type="domain" description="NADH:flavin oxidoreductase/NADH oxidase N-terminal" evidence="3">
    <location>
        <begin position="15"/>
        <end position="331"/>
    </location>
</feature>
<evidence type="ECO:0000313" key="4">
    <source>
        <dbReference type="EMBL" id="SMC11100.1"/>
    </source>
</evidence>
<proteinExistence type="predicted"/>
<evidence type="ECO:0000256" key="2">
    <source>
        <dbReference type="ARBA" id="ARBA00023002"/>
    </source>
</evidence>
<name>A0A1X7BNK7_9RHOB</name>
<keyword evidence="5" id="KW-1185">Reference proteome</keyword>
<reference evidence="4 5" key="1">
    <citation type="submission" date="2017-03" db="EMBL/GenBank/DDBJ databases">
        <authorList>
            <person name="Afonso C.L."/>
            <person name="Miller P.J."/>
            <person name="Scott M.A."/>
            <person name="Spackman E."/>
            <person name="Goraichik I."/>
            <person name="Dimitrov K.M."/>
            <person name="Suarez D.L."/>
            <person name="Swayne D.E."/>
        </authorList>
    </citation>
    <scope>NUCLEOTIDE SEQUENCE [LARGE SCALE GENOMIC DNA]</scope>
    <source>
        <strain evidence="4 5">CECT 7745</strain>
    </source>
</reference>
<dbReference type="EMBL" id="FWXB01000002">
    <property type="protein sequence ID" value="SMC11100.1"/>
    <property type="molecule type" value="Genomic_DNA"/>
</dbReference>
<keyword evidence="1" id="KW-0285">Flavoprotein</keyword>
<dbReference type="InterPro" id="IPR013785">
    <property type="entry name" value="Aldolase_TIM"/>
</dbReference>
<gene>
    <name evidence="4" type="ORF">ROA7745_00909</name>
</gene>
<dbReference type="GO" id="GO:0010181">
    <property type="term" value="F:FMN binding"/>
    <property type="evidence" value="ECO:0007669"/>
    <property type="project" value="InterPro"/>
</dbReference>
<dbReference type="Proteomes" id="UP000193224">
    <property type="component" value="Unassembled WGS sequence"/>
</dbReference>
<dbReference type="InterPro" id="IPR051799">
    <property type="entry name" value="NADH_flavin_oxidoreductase"/>
</dbReference>
<sequence length="401" mass="42755">MTNQTQGSNDVLARPLELPCGVSLKNRLIKSPMSDSLGDGQGNPTESQIRLYERWAEGGVALSLIGEVQGDHRYPEKPGNLVLGPGANWPAMQALARRGSANGTHVWPQLGHAGALSHAPISDPRGPSALDVEGLKCDGMSVDEILELPGIYARTAKLAKDAGFGGVQIHAGHGFLFSQFLSPLFNRRTDAYGATIDGRFRIIREVIDAVRQAVGPAFPIGIRINATDKLEGGLTEEDALSVIRLLDQTLVDLIDISGGTYFPGAAASSDGIATSVPYFIELARRAKEVTGIPVVATGGYETRDQARDAVENGFVDAASLARAMVLEPGLANSWLTGDGGDPDFPVFDAPPRGGVTAWYSMRLTALGEDDEAQFDLTPAQAVDAYEARDAQRCITWQERFG</sequence>
<dbReference type="Gene3D" id="3.20.20.70">
    <property type="entry name" value="Aldolase class I"/>
    <property type="match status" value="1"/>
</dbReference>
<protein>
    <submittedName>
        <fullName evidence="4">NADH oxidase</fullName>
        <ecNumber evidence="4">1.-.-.-</ecNumber>
    </submittedName>
</protein>
<evidence type="ECO:0000313" key="5">
    <source>
        <dbReference type="Proteomes" id="UP000193224"/>
    </source>
</evidence>